<organism evidence="2 3">
    <name type="scientific">Georhizobium profundi</name>
    <dbReference type="NCBI Taxonomy" id="2341112"/>
    <lineage>
        <taxon>Bacteria</taxon>
        <taxon>Pseudomonadati</taxon>
        <taxon>Pseudomonadota</taxon>
        <taxon>Alphaproteobacteria</taxon>
        <taxon>Hyphomicrobiales</taxon>
        <taxon>Rhizobiaceae</taxon>
        <taxon>Georhizobium</taxon>
    </lineage>
</organism>
<dbReference type="Pfam" id="PF09931">
    <property type="entry name" value="Phage_phiJL001_Gp84_N"/>
    <property type="match status" value="1"/>
</dbReference>
<dbReference type="InterPro" id="IPR018964">
    <property type="entry name" value="Phage_phiJL001_Gp84_C"/>
</dbReference>
<evidence type="ECO:0000313" key="2">
    <source>
        <dbReference type="EMBL" id="AZN72675.1"/>
    </source>
</evidence>
<feature type="domain" description="Bacteriophage phiJL001 Gp84 C-terminal" evidence="1">
    <location>
        <begin position="223"/>
        <end position="305"/>
    </location>
</feature>
<dbReference type="InterPro" id="IPR011928">
    <property type="entry name" value="Phage_phiJL001_Gp84"/>
</dbReference>
<dbReference type="Gene3D" id="3.40.50.300">
    <property type="entry name" value="P-loop containing nucleotide triphosphate hydrolases"/>
    <property type="match status" value="1"/>
</dbReference>
<proteinExistence type="predicted"/>
<keyword evidence="3" id="KW-1185">Reference proteome</keyword>
<protein>
    <submittedName>
        <fullName evidence="2">DUF2163 domain-containing protein</fullName>
    </submittedName>
</protein>
<reference evidence="2 3" key="1">
    <citation type="submission" date="2018-09" db="EMBL/GenBank/DDBJ databases">
        <title>Marinorhizobium profundi gen. nov., sp. nov., isolated from a deep-sea sediment sample from the New Britain Trench and proposal of Marinorhizobiaceae fam. nov. in the order Rhizobiales of the class Alphaproteobacteria.</title>
        <authorList>
            <person name="Cao J."/>
        </authorList>
    </citation>
    <scope>NUCLEOTIDE SEQUENCE [LARGE SCALE GENOMIC DNA]</scope>
    <source>
        <strain evidence="2 3">WS11</strain>
    </source>
</reference>
<dbReference type="OrthoDB" id="4519042at2"/>
<gene>
    <name evidence="2" type="ORF">D5400_16595</name>
</gene>
<evidence type="ECO:0000313" key="3">
    <source>
        <dbReference type="Proteomes" id="UP000268192"/>
    </source>
</evidence>
<name>A0A3Q8XRX0_9HYPH</name>
<sequence length="324" mass="35297">MIGQGLKPRGAGWSGQAAVAQIFSSEDPESLRGPQFELAWCDELAKWRHPDETFDMLQFGLRLGQRPRQLVTTTPRAVPLLKRIMADPTTACVRIATQDNSANLAPGFLEAIEGRYGGTRLGRQELGGELIEDPAEGHLLKQVFDLGEVSRAGQAFRAELRSMAQQLDAVRGRVYGRRCDANLGDHRCRVTLDAPELTGMGTVTAVANGAKLRVIGIESFEDGWFRYGLATWQSGVNTGVSVAVLNHTRHDDGTEIELWSPMADAPQEGDTLQLTSGCDKTFKTCREKFANVLNFKGFPHLPGSDFAYGYAGENGLHDGAPVVP</sequence>
<dbReference type="InterPro" id="IPR027417">
    <property type="entry name" value="P-loop_NTPase"/>
</dbReference>
<dbReference type="NCBIfam" id="TIGR02218">
    <property type="entry name" value="phg_TIGR02218"/>
    <property type="match status" value="1"/>
</dbReference>
<dbReference type="AlphaFoldDB" id="A0A3Q8XRX0"/>
<accession>A0A3Q8XRX0</accession>
<dbReference type="Pfam" id="PF09356">
    <property type="entry name" value="Phage_BR0599"/>
    <property type="match status" value="1"/>
</dbReference>
<evidence type="ECO:0000259" key="1">
    <source>
        <dbReference type="Pfam" id="PF09356"/>
    </source>
</evidence>
<dbReference type="KEGG" id="abaw:D5400_16595"/>
<dbReference type="Proteomes" id="UP000268192">
    <property type="component" value="Chromosome"/>
</dbReference>
<dbReference type="EMBL" id="CP032509">
    <property type="protein sequence ID" value="AZN72675.1"/>
    <property type="molecule type" value="Genomic_DNA"/>
</dbReference>